<organism evidence="4 5">
    <name type="scientific">Aphanomyces invadans</name>
    <dbReference type="NCBI Taxonomy" id="157072"/>
    <lineage>
        <taxon>Eukaryota</taxon>
        <taxon>Sar</taxon>
        <taxon>Stramenopiles</taxon>
        <taxon>Oomycota</taxon>
        <taxon>Saprolegniomycetes</taxon>
        <taxon>Saprolegniales</taxon>
        <taxon>Verrucalvaceae</taxon>
        <taxon>Aphanomyces</taxon>
    </lineage>
</organism>
<evidence type="ECO:0000313" key="4">
    <source>
        <dbReference type="EMBL" id="RHY28506.1"/>
    </source>
</evidence>
<dbReference type="VEuPathDB" id="FungiDB:H310_02239"/>
<comment type="caution">
    <text evidence="4">The sequence shown here is derived from an EMBL/GenBank/DDBJ whole genome shotgun (WGS) entry which is preliminary data.</text>
</comment>
<dbReference type="InterPro" id="IPR033124">
    <property type="entry name" value="Ser_caboxypep_his_AS"/>
</dbReference>
<evidence type="ECO:0000256" key="3">
    <source>
        <dbReference type="SAM" id="Phobius"/>
    </source>
</evidence>
<evidence type="ECO:0000313" key="5">
    <source>
        <dbReference type="Proteomes" id="UP000285060"/>
    </source>
</evidence>
<dbReference type="PROSITE" id="PS00560">
    <property type="entry name" value="CARBOXYPEPT_SER_HIS"/>
    <property type="match status" value="1"/>
</dbReference>
<sequence>MYESRHYRPPYTEPKQPNRLMYPFFGLLAFCLFVTTSLSMRTTIPHRNESPSLRLDEPPAPKLSSDHVPYLPRFGNVEEKQYAGLVTVNAAEGNIFYWFFESRVNPLSRDTPLIVWLNGGPGASSMTGLLTEMGPYRMNADGTMSSHPHSWTNLGHMLFFDQPVGTGYTSAKNESGYVNSQLEMAEQLYIALTSFYDLHPEYAMNRVVIAGESYAGKYVPHIAHYIHEMNQKKSEKKTSINLWGVAIGNGEMKPLVQTMTVADYALSLGLIDKEQFDQHRQSLEKCASLVQEGKLVDAFGVCQRTEDEVHFWCWRVLTLHEQIYREAGNPFIYDIRQQGNAFTALTLTLSKYFNLPETREALNIPPNTLWTSIDGSSYGDDPTAPAIARHLLNDEMVDVSDEILETLMNKYHVLYYAGNMDGSSCNHLGMSRVVDQLKWNGAEEFHRATRHPWKVNGDSVGGLAKEGGNVAVVVITNSGHLVPTDQPEASLEMMRRFLTQRSFALP</sequence>
<dbReference type="AlphaFoldDB" id="A0A3R6VVQ3"/>
<dbReference type="PANTHER" id="PTHR11802:SF449">
    <property type="entry name" value="CARBOXYPEPTIDASE"/>
    <property type="match status" value="1"/>
</dbReference>
<dbReference type="InterPro" id="IPR001563">
    <property type="entry name" value="Peptidase_S10"/>
</dbReference>
<keyword evidence="3" id="KW-0472">Membrane</keyword>
<keyword evidence="2" id="KW-0645">Protease</keyword>
<dbReference type="PANTHER" id="PTHR11802">
    <property type="entry name" value="SERINE PROTEASE FAMILY S10 SERINE CARBOXYPEPTIDASE"/>
    <property type="match status" value="1"/>
</dbReference>
<dbReference type="PRINTS" id="PR00724">
    <property type="entry name" value="CRBOXYPTASEC"/>
</dbReference>
<dbReference type="Pfam" id="PF00450">
    <property type="entry name" value="Peptidase_S10"/>
    <property type="match status" value="1"/>
</dbReference>
<keyword evidence="3" id="KW-0812">Transmembrane</keyword>
<dbReference type="Proteomes" id="UP000285060">
    <property type="component" value="Unassembled WGS sequence"/>
</dbReference>
<dbReference type="PROSITE" id="PS00131">
    <property type="entry name" value="CARBOXYPEPT_SER_SER"/>
    <property type="match status" value="1"/>
</dbReference>
<keyword evidence="2" id="KW-0378">Hydrolase</keyword>
<comment type="similarity">
    <text evidence="1 2">Belongs to the peptidase S10 family.</text>
</comment>
<protein>
    <recommendedName>
        <fullName evidence="2">Carboxypeptidase</fullName>
        <ecNumber evidence="2">3.4.16.-</ecNumber>
    </recommendedName>
</protein>
<keyword evidence="2" id="KW-0121">Carboxypeptidase</keyword>
<reference evidence="4 5" key="1">
    <citation type="submission" date="2018-08" db="EMBL/GenBank/DDBJ databases">
        <title>Aphanomyces genome sequencing and annotation.</title>
        <authorList>
            <person name="Minardi D."/>
            <person name="Oidtmann B."/>
            <person name="Van Der Giezen M."/>
            <person name="Studholme D.J."/>
        </authorList>
    </citation>
    <scope>NUCLEOTIDE SEQUENCE [LARGE SCALE GENOMIC DNA]</scope>
    <source>
        <strain evidence="4 5">NJM0002</strain>
    </source>
</reference>
<name>A0A3R6VVQ3_9STRA</name>
<dbReference type="InterPro" id="IPR029058">
    <property type="entry name" value="AB_hydrolase_fold"/>
</dbReference>
<keyword evidence="3" id="KW-1133">Transmembrane helix</keyword>
<accession>A0A3R6VVQ3</accession>
<dbReference type="GO" id="GO:0006508">
    <property type="term" value="P:proteolysis"/>
    <property type="evidence" value="ECO:0007669"/>
    <property type="project" value="UniProtKB-KW"/>
</dbReference>
<evidence type="ECO:0000256" key="1">
    <source>
        <dbReference type="ARBA" id="ARBA00009431"/>
    </source>
</evidence>
<evidence type="ECO:0000256" key="2">
    <source>
        <dbReference type="RuleBase" id="RU361156"/>
    </source>
</evidence>
<feature type="transmembrane region" description="Helical" evidence="3">
    <location>
        <begin position="20"/>
        <end position="40"/>
    </location>
</feature>
<dbReference type="InterPro" id="IPR018202">
    <property type="entry name" value="Ser_caboxypep_ser_AS"/>
</dbReference>
<proteinExistence type="inferred from homology"/>
<dbReference type="SUPFAM" id="SSF53474">
    <property type="entry name" value="alpha/beta-Hydrolases"/>
    <property type="match status" value="1"/>
</dbReference>
<keyword evidence="5" id="KW-1185">Reference proteome</keyword>
<dbReference type="EMBL" id="QUSY01000571">
    <property type="protein sequence ID" value="RHY28506.1"/>
    <property type="molecule type" value="Genomic_DNA"/>
</dbReference>
<dbReference type="EC" id="3.4.16.-" evidence="2"/>
<dbReference type="Gene3D" id="3.40.50.1820">
    <property type="entry name" value="alpha/beta hydrolase"/>
    <property type="match status" value="1"/>
</dbReference>
<dbReference type="GO" id="GO:0004185">
    <property type="term" value="F:serine-type carboxypeptidase activity"/>
    <property type="evidence" value="ECO:0007669"/>
    <property type="project" value="UniProtKB-UniRule"/>
</dbReference>
<gene>
    <name evidence="4" type="ORF">DYB32_005923</name>
</gene>